<dbReference type="EMBL" id="LFTY01000002">
    <property type="protein sequence ID" value="KMW59313.1"/>
    <property type="molecule type" value="Genomic_DNA"/>
</dbReference>
<name>A0A0J9H0P9_9RHOB</name>
<organism evidence="2 3">
    <name type="scientific">Candidatus Rhodobacter oscarellae</name>
    <dbReference type="NCBI Taxonomy" id="1675527"/>
    <lineage>
        <taxon>Bacteria</taxon>
        <taxon>Pseudomonadati</taxon>
        <taxon>Pseudomonadota</taxon>
        <taxon>Alphaproteobacteria</taxon>
        <taxon>Rhodobacterales</taxon>
        <taxon>Rhodobacter group</taxon>
        <taxon>Rhodobacter</taxon>
    </lineage>
</organism>
<evidence type="ECO:0000313" key="2">
    <source>
        <dbReference type="EMBL" id="KMW59313.1"/>
    </source>
</evidence>
<protein>
    <submittedName>
        <fullName evidence="2">Uncharacterized protein</fullName>
    </submittedName>
</protein>
<evidence type="ECO:0000256" key="1">
    <source>
        <dbReference type="SAM" id="MobiDB-lite"/>
    </source>
</evidence>
<dbReference type="RefSeq" id="WP_160314542.1">
    <property type="nucleotide sequence ID" value="NZ_LFTY01000002.1"/>
</dbReference>
<comment type="caution">
    <text evidence="2">The sequence shown here is derived from an EMBL/GenBank/DDBJ whole genome shotgun (WGS) entry which is preliminary data.</text>
</comment>
<dbReference type="STRING" id="1675527.AIOL_004295"/>
<keyword evidence="3" id="KW-1185">Reference proteome</keyword>
<dbReference type="AlphaFoldDB" id="A0A0J9H0P9"/>
<sequence>MTHPQDVQKASPGRTDEGVQGLTCGAAASAKRANARRICRNVMLTQLDAVLTET</sequence>
<dbReference type="PATRIC" id="fig|1675527.3.peg.4495"/>
<proteinExistence type="predicted"/>
<gene>
    <name evidence="2" type="ORF">AIOL_004295</name>
</gene>
<dbReference type="Proteomes" id="UP000037178">
    <property type="component" value="Unassembled WGS sequence"/>
</dbReference>
<feature type="region of interest" description="Disordered" evidence="1">
    <location>
        <begin position="1"/>
        <end position="20"/>
    </location>
</feature>
<reference evidence="2 3" key="1">
    <citation type="submission" date="2015-06" db="EMBL/GenBank/DDBJ databases">
        <title>Draft genome sequence of an Alphaproteobacteria species associated to the Mediterranean sponge Oscarella lobularis.</title>
        <authorList>
            <person name="Jourda C."/>
            <person name="Santini S."/>
            <person name="Claverie J.-M."/>
        </authorList>
    </citation>
    <scope>NUCLEOTIDE SEQUENCE [LARGE SCALE GENOMIC DNA]</scope>
    <source>
        <strain evidence="2">IGS</strain>
    </source>
</reference>
<accession>A0A0J9H0P9</accession>
<evidence type="ECO:0000313" key="3">
    <source>
        <dbReference type="Proteomes" id="UP000037178"/>
    </source>
</evidence>